<evidence type="ECO:0000256" key="5">
    <source>
        <dbReference type="SAM" id="Phobius"/>
    </source>
</evidence>
<dbReference type="GO" id="GO:0016763">
    <property type="term" value="F:pentosyltransferase activity"/>
    <property type="evidence" value="ECO:0007669"/>
    <property type="project" value="UniProtKB-ARBA"/>
</dbReference>
<evidence type="ECO:0000259" key="6">
    <source>
        <dbReference type="Pfam" id="PF04577"/>
    </source>
</evidence>
<feature type="compositionally biased region" description="Basic residues" evidence="4">
    <location>
        <begin position="10"/>
        <end position="20"/>
    </location>
</feature>
<evidence type="ECO:0000256" key="4">
    <source>
        <dbReference type="SAM" id="MobiDB-lite"/>
    </source>
</evidence>
<reference evidence="7 8" key="1">
    <citation type="journal article" date="2024" name="Nat. Commun.">
        <title>Phylogenomics reveals the evolutionary origins of lichenization in chlorophyte algae.</title>
        <authorList>
            <person name="Puginier C."/>
            <person name="Libourel C."/>
            <person name="Otte J."/>
            <person name="Skaloud P."/>
            <person name="Haon M."/>
            <person name="Grisel S."/>
            <person name="Petersen M."/>
            <person name="Berrin J.G."/>
            <person name="Delaux P.M."/>
            <person name="Dal Grande F."/>
            <person name="Keller J."/>
        </authorList>
    </citation>
    <scope>NUCLEOTIDE SEQUENCE [LARGE SCALE GENOMIC DNA]</scope>
    <source>
        <strain evidence="7 8">SAG 2145</strain>
    </source>
</reference>
<evidence type="ECO:0000256" key="3">
    <source>
        <dbReference type="ARBA" id="ARBA00023180"/>
    </source>
</evidence>
<dbReference type="InterPro" id="IPR007657">
    <property type="entry name" value="Glycosyltransferase_61"/>
</dbReference>
<dbReference type="PANTHER" id="PTHR20961">
    <property type="entry name" value="GLYCOSYLTRANSFERASE"/>
    <property type="match status" value="1"/>
</dbReference>
<keyword evidence="5" id="KW-1133">Transmembrane helix</keyword>
<dbReference type="AlphaFoldDB" id="A0AAW1RLY2"/>
<keyword evidence="2" id="KW-0808">Transferase</keyword>
<proteinExistence type="predicted"/>
<dbReference type="Proteomes" id="UP001438707">
    <property type="component" value="Unassembled WGS sequence"/>
</dbReference>
<keyword evidence="8" id="KW-1185">Reference proteome</keyword>
<evidence type="ECO:0000256" key="1">
    <source>
        <dbReference type="ARBA" id="ARBA00022676"/>
    </source>
</evidence>
<keyword evidence="5" id="KW-0812">Transmembrane</keyword>
<organism evidence="7 8">
    <name type="scientific">Apatococcus lobatus</name>
    <dbReference type="NCBI Taxonomy" id="904363"/>
    <lineage>
        <taxon>Eukaryota</taxon>
        <taxon>Viridiplantae</taxon>
        <taxon>Chlorophyta</taxon>
        <taxon>core chlorophytes</taxon>
        <taxon>Trebouxiophyceae</taxon>
        <taxon>Chlorellales</taxon>
        <taxon>Chlorellaceae</taxon>
        <taxon>Apatococcus</taxon>
    </lineage>
</organism>
<evidence type="ECO:0000313" key="8">
    <source>
        <dbReference type="Proteomes" id="UP001438707"/>
    </source>
</evidence>
<dbReference type="InterPro" id="IPR049625">
    <property type="entry name" value="Glyco_transf_61_cat"/>
</dbReference>
<feature type="domain" description="Glycosyltransferase 61 catalytic" evidence="6">
    <location>
        <begin position="370"/>
        <end position="457"/>
    </location>
</feature>
<feature type="region of interest" description="Disordered" evidence="4">
    <location>
        <begin position="1"/>
        <end position="20"/>
    </location>
</feature>
<dbReference type="Pfam" id="PF04577">
    <property type="entry name" value="Glyco_transf_61"/>
    <property type="match status" value="1"/>
</dbReference>
<keyword evidence="3" id="KW-0325">Glycoprotein</keyword>
<accession>A0AAW1RLY2</accession>
<name>A0AAW1RLY2_9CHLO</name>
<gene>
    <name evidence="7" type="ORF">WJX74_009068</name>
</gene>
<feature type="transmembrane region" description="Helical" evidence="5">
    <location>
        <begin position="23"/>
        <end position="45"/>
    </location>
</feature>
<protein>
    <recommendedName>
        <fullName evidence="6">Glycosyltransferase 61 catalytic domain-containing protein</fullName>
    </recommendedName>
</protein>
<dbReference type="GO" id="GO:0005794">
    <property type="term" value="C:Golgi apparatus"/>
    <property type="evidence" value="ECO:0007669"/>
    <property type="project" value="UniProtKB-ARBA"/>
</dbReference>
<comment type="caution">
    <text evidence="7">The sequence shown here is derived from an EMBL/GenBank/DDBJ whole genome shotgun (WGS) entry which is preliminary data.</text>
</comment>
<keyword evidence="5" id="KW-0472">Membrane</keyword>
<evidence type="ECO:0000313" key="7">
    <source>
        <dbReference type="EMBL" id="KAK9834744.1"/>
    </source>
</evidence>
<keyword evidence="1" id="KW-0328">Glycosyltransferase</keyword>
<sequence>MLPTTNRPSRTTRSRGPRRNSRPLAPVLLIIAALSSITLVGFHSWRAFFELEDPLVGGSQASPETRKALTGRPESRNLWPVPSEAQRTYCDAHFGSEWLRAWNDSARDICQPYAGPEQAFLRCRTQEDEHMTQASAPHVLCNAVNLLLDPRNMPQATHPKRRPGYLSSPGRTYHRYERGAFASSCDWPEAARNLSIFPKDHMRDIMESFVAPAEDVQVVRVEEKPTLLVTREIEEHANVFHTMTDMLNVYITLRMLRWDLHAPRQVILLDSHPQGPLDGLWPAVAAGGGASFLNGRAEGKTPGGDKLVRRVEDLGLGVFKLRTAAFVPPGYTSLLYAHLYENASCAFPTSLFKGFKAFMLEPLGLLQQLPSHFQGPLKVSLISRKPKAGKLVRGIANEDKLIAMLESMPNLQPALVDLASMSLQEQLSLMTHTDLLIGMHGAAMAWTLLMPEHAGVIELWPQEEGIWRCYEHTSHWSGLLYRRWSTSTTKASPDATEVDVTAIKAMVLKMVPQLTRRRIAMKLQHGFHIDAADDNLPV</sequence>
<dbReference type="EMBL" id="JALJOS010000009">
    <property type="protein sequence ID" value="KAK9834744.1"/>
    <property type="molecule type" value="Genomic_DNA"/>
</dbReference>
<feature type="region of interest" description="Disordered" evidence="4">
    <location>
        <begin position="59"/>
        <end position="78"/>
    </location>
</feature>
<evidence type="ECO:0000256" key="2">
    <source>
        <dbReference type="ARBA" id="ARBA00022679"/>
    </source>
</evidence>